<keyword evidence="2" id="KW-0698">rRNA processing</keyword>
<dbReference type="GO" id="GO:0071038">
    <property type="term" value="P:TRAMP-dependent tRNA surveillance pathway"/>
    <property type="evidence" value="ECO:0007669"/>
    <property type="project" value="TreeGrafter"/>
</dbReference>
<feature type="compositionally biased region" description="Polar residues" evidence="9">
    <location>
        <begin position="626"/>
        <end position="639"/>
    </location>
</feature>
<dbReference type="FunCoup" id="A0A0C3GXP8">
    <property type="interactions" value="974"/>
</dbReference>
<dbReference type="PROSITE" id="PS50967">
    <property type="entry name" value="HRDC"/>
    <property type="match status" value="1"/>
</dbReference>
<dbReference type="SUPFAM" id="SSF53098">
    <property type="entry name" value="Ribonuclease H-like"/>
    <property type="match status" value="1"/>
</dbReference>
<reference evidence="11 12" key="1">
    <citation type="submission" date="2014-04" db="EMBL/GenBank/DDBJ databases">
        <authorList>
            <consortium name="DOE Joint Genome Institute"/>
            <person name="Kuo A."/>
            <person name="Martino E."/>
            <person name="Perotto S."/>
            <person name="Kohler A."/>
            <person name="Nagy L.G."/>
            <person name="Floudas D."/>
            <person name="Copeland A."/>
            <person name="Barry K.W."/>
            <person name="Cichocki N."/>
            <person name="Veneault-Fourrey C."/>
            <person name="LaButti K."/>
            <person name="Lindquist E.A."/>
            <person name="Lipzen A."/>
            <person name="Lundell T."/>
            <person name="Morin E."/>
            <person name="Murat C."/>
            <person name="Sun H."/>
            <person name="Tunlid A."/>
            <person name="Henrissat B."/>
            <person name="Grigoriev I.V."/>
            <person name="Hibbett D.S."/>
            <person name="Martin F."/>
            <person name="Nordberg H.P."/>
            <person name="Cantor M.N."/>
            <person name="Hua S.X."/>
        </authorList>
    </citation>
    <scope>NUCLEOTIDE SEQUENCE [LARGE SCALE GENOMIC DNA]</scope>
    <source>
        <strain evidence="11 12">Zn</strain>
    </source>
</reference>
<dbReference type="Pfam" id="PF08066">
    <property type="entry name" value="PMC2NT"/>
    <property type="match status" value="1"/>
</dbReference>
<keyword evidence="3" id="KW-0540">Nuclease</keyword>
<dbReference type="InterPro" id="IPR012588">
    <property type="entry name" value="Exosome-assoc_fac_Rrp6_N"/>
</dbReference>
<keyword evidence="12" id="KW-1185">Reference proteome</keyword>
<dbReference type="InterPro" id="IPR002121">
    <property type="entry name" value="HRDC_dom"/>
</dbReference>
<evidence type="ECO:0000313" key="12">
    <source>
        <dbReference type="Proteomes" id="UP000054321"/>
    </source>
</evidence>
<dbReference type="FunFam" id="3.30.420.10:FF:000059">
    <property type="entry name" value="Exosome complex exonuclease Rrp6"/>
    <property type="match status" value="1"/>
</dbReference>
<dbReference type="GO" id="GO:0000176">
    <property type="term" value="C:nuclear exosome (RNase complex)"/>
    <property type="evidence" value="ECO:0007669"/>
    <property type="project" value="InterPro"/>
</dbReference>
<dbReference type="InParanoid" id="A0A0C3GXP8"/>
<keyword evidence="7" id="KW-0539">Nucleus</keyword>
<dbReference type="GO" id="GO:0071039">
    <property type="term" value="P:nuclear polyadenylation-dependent CUT catabolic process"/>
    <property type="evidence" value="ECO:0007669"/>
    <property type="project" value="TreeGrafter"/>
</dbReference>
<keyword evidence="5" id="KW-0271">Exosome</keyword>
<dbReference type="InterPro" id="IPR045092">
    <property type="entry name" value="Rrp6-like"/>
</dbReference>
<dbReference type="HOGENOM" id="CLU_010129_0_1_1"/>
<dbReference type="InterPro" id="IPR036397">
    <property type="entry name" value="RNaseH_sf"/>
</dbReference>
<dbReference type="CDD" id="cd06147">
    <property type="entry name" value="Rrp6p_like_exo"/>
    <property type="match status" value="1"/>
</dbReference>
<dbReference type="GO" id="GO:0071044">
    <property type="term" value="P:histone mRNA catabolic process"/>
    <property type="evidence" value="ECO:0007669"/>
    <property type="project" value="TreeGrafter"/>
</dbReference>
<dbReference type="GO" id="GO:0071037">
    <property type="term" value="P:nuclear polyadenylation-dependent snRNA catabolic process"/>
    <property type="evidence" value="ECO:0007669"/>
    <property type="project" value="TreeGrafter"/>
</dbReference>
<dbReference type="InterPro" id="IPR002562">
    <property type="entry name" value="3'-5'_exonuclease_dom"/>
</dbReference>
<dbReference type="GO" id="GO:0005730">
    <property type="term" value="C:nucleolus"/>
    <property type="evidence" value="ECO:0007669"/>
    <property type="project" value="TreeGrafter"/>
</dbReference>
<dbReference type="InterPro" id="IPR049559">
    <property type="entry name" value="Rrp6p-like_exo"/>
</dbReference>
<dbReference type="Pfam" id="PF01612">
    <property type="entry name" value="DNA_pol_A_exo1"/>
    <property type="match status" value="1"/>
</dbReference>
<feature type="compositionally biased region" description="Basic and acidic residues" evidence="9">
    <location>
        <begin position="616"/>
        <end position="625"/>
    </location>
</feature>
<dbReference type="InterPro" id="IPR012337">
    <property type="entry name" value="RNaseH-like_sf"/>
</dbReference>
<dbReference type="InterPro" id="IPR010997">
    <property type="entry name" value="HRDC-like_sf"/>
</dbReference>
<evidence type="ECO:0000256" key="7">
    <source>
        <dbReference type="ARBA" id="ARBA00023242"/>
    </source>
</evidence>
<evidence type="ECO:0000259" key="10">
    <source>
        <dbReference type="PROSITE" id="PS50967"/>
    </source>
</evidence>
<dbReference type="InterPro" id="IPR044876">
    <property type="entry name" value="HRDC_dom_sf"/>
</dbReference>
<evidence type="ECO:0000256" key="3">
    <source>
        <dbReference type="ARBA" id="ARBA00022722"/>
    </source>
</evidence>
<feature type="region of interest" description="Disordered" evidence="9">
    <location>
        <begin position="613"/>
        <end position="670"/>
    </location>
</feature>
<feature type="compositionally biased region" description="Basic residues" evidence="9">
    <location>
        <begin position="695"/>
        <end position="704"/>
    </location>
</feature>
<evidence type="ECO:0000256" key="2">
    <source>
        <dbReference type="ARBA" id="ARBA00022552"/>
    </source>
</evidence>
<dbReference type="GO" id="GO:0071035">
    <property type="term" value="P:nuclear polyadenylation-dependent rRNA catabolic process"/>
    <property type="evidence" value="ECO:0007669"/>
    <property type="project" value="TreeGrafter"/>
</dbReference>
<dbReference type="Gene3D" id="3.30.420.10">
    <property type="entry name" value="Ribonuclease H-like superfamily/Ribonuclease H"/>
    <property type="match status" value="1"/>
</dbReference>
<dbReference type="GO" id="GO:0071040">
    <property type="term" value="P:nuclear polyadenylation-dependent antisense transcript catabolic process"/>
    <property type="evidence" value="ECO:0007669"/>
    <property type="project" value="TreeGrafter"/>
</dbReference>
<dbReference type="GO" id="GO:0071051">
    <property type="term" value="P:poly(A)-dependent snoRNA 3'-end processing"/>
    <property type="evidence" value="ECO:0007669"/>
    <property type="project" value="TreeGrafter"/>
</dbReference>
<comment type="similarity">
    <text evidence="8">Belongs to the exosome component 10/RRP6 family.</text>
</comment>
<evidence type="ECO:0000256" key="4">
    <source>
        <dbReference type="ARBA" id="ARBA00022801"/>
    </source>
</evidence>
<dbReference type="SMART" id="SM00474">
    <property type="entry name" value="35EXOc"/>
    <property type="match status" value="1"/>
</dbReference>
<evidence type="ECO:0000256" key="5">
    <source>
        <dbReference type="ARBA" id="ARBA00022835"/>
    </source>
</evidence>
<evidence type="ECO:0000313" key="11">
    <source>
        <dbReference type="EMBL" id="KIN00836.1"/>
    </source>
</evidence>
<feature type="compositionally biased region" description="Basic and acidic residues" evidence="9">
    <location>
        <begin position="730"/>
        <end position="756"/>
    </location>
</feature>
<protein>
    <recommendedName>
        <fullName evidence="10">HRDC domain-containing protein</fullName>
    </recommendedName>
</protein>
<dbReference type="FunFam" id="1.10.150.80:FF:000001">
    <property type="entry name" value="Putative exosome component 10"/>
    <property type="match status" value="1"/>
</dbReference>
<dbReference type="Gene3D" id="1.10.150.80">
    <property type="entry name" value="HRDC domain"/>
    <property type="match status" value="1"/>
</dbReference>
<feature type="compositionally biased region" description="Basic and acidic residues" evidence="9">
    <location>
        <begin position="705"/>
        <end position="722"/>
    </location>
</feature>
<dbReference type="GO" id="GO:0000175">
    <property type="term" value="F:3'-5'-RNA exonuclease activity"/>
    <property type="evidence" value="ECO:0007669"/>
    <property type="project" value="InterPro"/>
</dbReference>
<dbReference type="Proteomes" id="UP000054321">
    <property type="component" value="Unassembled WGS sequence"/>
</dbReference>
<keyword evidence="4" id="KW-0378">Hydrolase</keyword>
<evidence type="ECO:0000256" key="1">
    <source>
        <dbReference type="ARBA" id="ARBA00004123"/>
    </source>
</evidence>
<evidence type="ECO:0000256" key="8">
    <source>
        <dbReference type="ARBA" id="ARBA00043957"/>
    </source>
</evidence>
<dbReference type="SUPFAM" id="SSF47819">
    <property type="entry name" value="HRDC-like"/>
    <property type="match status" value="1"/>
</dbReference>
<accession>A0A0C3GXP8</accession>
<dbReference type="GO" id="GO:0000467">
    <property type="term" value="P:exonucleolytic trimming to generate mature 3'-end of 5.8S rRNA from tricistronic rRNA transcript (SSU-rRNA, 5.8S rRNA, LSU-rRNA)"/>
    <property type="evidence" value="ECO:0007669"/>
    <property type="project" value="InterPro"/>
</dbReference>
<dbReference type="PANTHER" id="PTHR12124">
    <property type="entry name" value="POLYMYOSITIS/SCLERODERMA AUTOANTIGEN-RELATED"/>
    <property type="match status" value="1"/>
</dbReference>
<evidence type="ECO:0000256" key="6">
    <source>
        <dbReference type="ARBA" id="ARBA00022839"/>
    </source>
</evidence>
<dbReference type="EMBL" id="KN832876">
    <property type="protein sequence ID" value="KIN00836.1"/>
    <property type="molecule type" value="Genomic_DNA"/>
</dbReference>
<proteinExistence type="inferred from homology"/>
<feature type="region of interest" description="Disordered" evidence="9">
    <location>
        <begin position="690"/>
        <end position="785"/>
    </location>
</feature>
<name>A0A0C3GXP8_OIDMZ</name>
<dbReference type="GO" id="GO:0071036">
    <property type="term" value="P:nuclear polyadenylation-dependent snoRNA catabolic process"/>
    <property type="evidence" value="ECO:0007669"/>
    <property type="project" value="TreeGrafter"/>
</dbReference>
<reference evidence="12" key="2">
    <citation type="submission" date="2015-01" db="EMBL/GenBank/DDBJ databases">
        <title>Evolutionary Origins and Diversification of the Mycorrhizal Mutualists.</title>
        <authorList>
            <consortium name="DOE Joint Genome Institute"/>
            <consortium name="Mycorrhizal Genomics Consortium"/>
            <person name="Kohler A."/>
            <person name="Kuo A."/>
            <person name="Nagy L.G."/>
            <person name="Floudas D."/>
            <person name="Copeland A."/>
            <person name="Barry K.W."/>
            <person name="Cichocki N."/>
            <person name="Veneault-Fourrey C."/>
            <person name="LaButti K."/>
            <person name="Lindquist E.A."/>
            <person name="Lipzen A."/>
            <person name="Lundell T."/>
            <person name="Morin E."/>
            <person name="Murat C."/>
            <person name="Riley R."/>
            <person name="Ohm R."/>
            <person name="Sun H."/>
            <person name="Tunlid A."/>
            <person name="Henrissat B."/>
            <person name="Grigoriev I.V."/>
            <person name="Hibbett D.S."/>
            <person name="Martin F."/>
        </authorList>
    </citation>
    <scope>NUCLEOTIDE SEQUENCE [LARGE SCALE GENOMIC DNA]</scope>
    <source>
        <strain evidence="12">Zn</strain>
    </source>
</reference>
<evidence type="ECO:0000256" key="9">
    <source>
        <dbReference type="SAM" id="MobiDB-lite"/>
    </source>
</evidence>
<dbReference type="PANTHER" id="PTHR12124:SF47">
    <property type="entry name" value="EXOSOME COMPONENT 10"/>
    <property type="match status" value="1"/>
</dbReference>
<dbReference type="AlphaFoldDB" id="A0A0C3GXP8"/>
<dbReference type="SMART" id="SM00341">
    <property type="entry name" value="HRDC"/>
    <property type="match status" value="1"/>
</dbReference>
<dbReference type="GO" id="GO:0000166">
    <property type="term" value="F:nucleotide binding"/>
    <property type="evidence" value="ECO:0007669"/>
    <property type="project" value="InterPro"/>
</dbReference>
<organism evidence="11 12">
    <name type="scientific">Oidiodendron maius (strain Zn)</name>
    <dbReference type="NCBI Taxonomy" id="913774"/>
    <lineage>
        <taxon>Eukaryota</taxon>
        <taxon>Fungi</taxon>
        <taxon>Dikarya</taxon>
        <taxon>Ascomycota</taxon>
        <taxon>Pezizomycotina</taxon>
        <taxon>Leotiomycetes</taxon>
        <taxon>Leotiomycetes incertae sedis</taxon>
        <taxon>Myxotrichaceae</taxon>
        <taxon>Oidiodendron</taxon>
    </lineage>
</organism>
<dbReference type="GO" id="GO:0003727">
    <property type="term" value="F:single-stranded RNA binding"/>
    <property type="evidence" value="ECO:0007669"/>
    <property type="project" value="TreeGrafter"/>
</dbReference>
<keyword evidence="6" id="KW-0269">Exonuclease</keyword>
<gene>
    <name evidence="11" type="ORF">OIDMADRAFT_179709</name>
</gene>
<comment type="subcellular location">
    <subcellularLocation>
        <location evidence="1">Nucleus</location>
    </subcellularLocation>
</comment>
<dbReference type="Pfam" id="PF00570">
    <property type="entry name" value="HRDC"/>
    <property type="match status" value="1"/>
</dbReference>
<dbReference type="OrthoDB" id="2250022at2759"/>
<feature type="domain" description="HRDC" evidence="10">
    <location>
        <begin position="446"/>
        <end position="526"/>
    </location>
</feature>
<dbReference type="STRING" id="913774.A0A0C3GXP8"/>
<sequence length="785" mass="87795">MDQTQDFKSLQDQIQAALLATTRVSGQISSEDLGFQRSLNPQVGTALEEQTARLLELAGSLLRSAASISELQVPILDDADDVDSNWRNIVDVVDSLLEKTDICLDEYTGVIKRKETPASSKSRKSTYSLGSAYRTQNLVKPQLAFEVKPDNHSTSAWKPLLTSKPHAILPLEESLGIFTNEWDQQQHRHPYETEILQLKYPGAVFKKADPVPYQPIETTSAIFVDTLDGVLEMLEELKGATEIAVDLEHHDARSYVGLVSLMQISTRQKDWIVDTLKPWRQSLQVLNQVFADPKILKVFHGAYMDIVWLQRDLGLYVVGLFDTHHASRTLGYQGGSLAFLLKKFINFDADKKYQMADWRIRPLPDEMFYYARADTHFLLNIYDNMRNELIDRSHSEVPDQNCIESVLQKSKETSLLRYERQIYNTETGKGPGGWYQLLSKAPALFNSEQLAVFRAVHEWRDKVARADDDSTAFVMPNHVIFSIAKLMPMDMVALLAIAHPISYSVKSRSGELLEVVKTSKAQGKLGPSMMDVLRHDSADAKANLLVGTVKPTPTPTPLVAIVDENHLVKERSSFWGNAFGSSIWDAATLTKPDIDLRLAVPLPQLSSDVYTTSSDLADRSIEKTSSRIQDSQPVTPASKDSNEAFVLKRGSKPQRDALSESEEAPSSHDMEVDEFQELDSPGNAALLAERQSAKLSRKNRKKAKRAESKAAEHGAKAAARDVADEEEPFDYSKAESVLHGKRKSGEQEGPKTKRPFDPYAKSADAPKGMRRVQTERAGKSYTFKS</sequence>